<evidence type="ECO:0000256" key="1">
    <source>
        <dbReference type="SAM" id="Phobius"/>
    </source>
</evidence>
<keyword evidence="1" id="KW-1133">Transmembrane helix</keyword>
<name>A0A1M6E228_9ACTN</name>
<gene>
    <name evidence="2" type="ORF">SAMN02745244_01075</name>
</gene>
<evidence type="ECO:0000313" key="2">
    <source>
        <dbReference type="EMBL" id="SHI79443.1"/>
    </source>
</evidence>
<proteinExistence type="predicted"/>
<reference evidence="2 3" key="1">
    <citation type="submission" date="2016-11" db="EMBL/GenBank/DDBJ databases">
        <authorList>
            <person name="Jaros S."/>
            <person name="Januszkiewicz K."/>
            <person name="Wedrychowicz H."/>
        </authorList>
    </citation>
    <scope>NUCLEOTIDE SEQUENCE [LARGE SCALE GENOMIC DNA]</scope>
    <source>
        <strain evidence="2 3">DSM 12906</strain>
    </source>
</reference>
<protein>
    <submittedName>
        <fullName evidence="2">Uncharacterized protein</fullName>
    </submittedName>
</protein>
<organism evidence="2 3">
    <name type="scientific">Tessaracoccus bendigoensis DSM 12906</name>
    <dbReference type="NCBI Taxonomy" id="1123357"/>
    <lineage>
        <taxon>Bacteria</taxon>
        <taxon>Bacillati</taxon>
        <taxon>Actinomycetota</taxon>
        <taxon>Actinomycetes</taxon>
        <taxon>Propionibacteriales</taxon>
        <taxon>Propionibacteriaceae</taxon>
        <taxon>Tessaracoccus</taxon>
    </lineage>
</organism>
<keyword evidence="3" id="KW-1185">Reference proteome</keyword>
<dbReference type="AlphaFoldDB" id="A0A1M6E228"/>
<sequence>MRRMPRTLLGTLVASAVLVITGALTLALNAQPSASFGWYSYAPLTEAPLPLNGTILLTPASALGASLTVLGLIGFGVAAGFRLGRGRQ</sequence>
<keyword evidence="1" id="KW-0472">Membrane</keyword>
<dbReference type="EMBL" id="FQZG01000015">
    <property type="protein sequence ID" value="SHI79443.1"/>
    <property type="molecule type" value="Genomic_DNA"/>
</dbReference>
<dbReference type="STRING" id="1123357.SAMN02745244_01075"/>
<feature type="transmembrane region" description="Helical" evidence="1">
    <location>
        <begin position="54"/>
        <end position="81"/>
    </location>
</feature>
<keyword evidence="1" id="KW-0812">Transmembrane</keyword>
<dbReference type="OrthoDB" id="4953325at2"/>
<accession>A0A1M6E228</accession>
<dbReference type="Proteomes" id="UP000184512">
    <property type="component" value="Unassembled WGS sequence"/>
</dbReference>
<dbReference type="RefSeq" id="WP_073186513.1">
    <property type="nucleotide sequence ID" value="NZ_FQZG01000015.1"/>
</dbReference>
<evidence type="ECO:0000313" key="3">
    <source>
        <dbReference type="Proteomes" id="UP000184512"/>
    </source>
</evidence>